<protein>
    <recommendedName>
        <fullName evidence="1">PPM-type phosphatase domain-containing protein</fullName>
    </recommendedName>
</protein>
<dbReference type="RefSeq" id="WP_155656791.1">
    <property type="nucleotide sequence ID" value="NZ_WOBN01000064.1"/>
</dbReference>
<evidence type="ECO:0000313" key="3">
    <source>
        <dbReference type="Proteomes" id="UP000448038"/>
    </source>
</evidence>
<dbReference type="Proteomes" id="UP000448038">
    <property type="component" value="Unassembled WGS sequence"/>
</dbReference>
<dbReference type="SMART" id="SM00332">
    <property type="entry name" value="PP2Cc"/>
    <property type="match status" value="1"/>
</dbReference>
<proteinExistence type="predicted"/>
<dbReference type="InterPro" id="IPR036457">
    <property type="entry name" value="PPM-type-like_dom_sf"/>
</dbReference>
<comment type="caution">
    <text evidence="2">The sequence shown here is derived from an EMBL/GenBank/DDBJ whole genome shotgun (WGS) entry which is preliminary data.</text>
</comment>
<dbReference type="AlphaFoldDB" id="A0A844P8W8"/>
<feature type="domain" description="PPM-type phosphatase" evidence="1">
    <location>
        <begin position="2"/>
        <end position="241"/>
    </location>
</feature>
<sequence length="245" mass="27493">MINIVESACFSFSKSKDKINQDSMLEPKKIAGGVILAVADGVGSYKGAEFASQSAIEHLNSLKDKNTILDYSELFSDVLKSIKKLAIENIDHERASTTLSYCFIDEYGVHIGHIGDCRVYVKQGMKLKQLTKDHTKHQQFLDEKLFTKSQLKNIKGKNVITTAISQVVPMVPDNYFISIDELELDNGLLSLYIMSDGAHSYWEKSPRFSSNTMDSIIKMGASIQRRIERKGAVDDYTFVGCKVQF</sequence>
<gene>
    <name evidence="2" type="ORF">GNP88_20635</name>
</gene>
<evidence type="ECO:0000313" key="2">
    <source>
        <dbReference type="EMBL" id="MUK51496.1"/>
    </source>
</evidence>
<dbReference type="EMBL" id="WOBN01000064">
    <property type="protein sequence ID" value="MUK51496.1"/>
    <property type="molecule type" value="Genomic_DNA"/>
</dbReference>
<name>A0A844P8W8_ALIFS</name>
<organism evidence="2 3">
    <name type="scientific">Aliivibrio fischeri</name>
    <name type="common">Vibrio fischeri</name>
    <dbReference type="NCBI Taxonomy" id="668"/>
    <lineage>
        <taxon>Bacteria</taxon>
        <taxon>Pseudomonadati</taxon>
        <taxon>Pseudomonadota</taxon>
        <taxon>Gammaproteobacteria</taxon>
        <taxon>Vibrionales</taxon>
        <taxon>Vibrionaceae</taxon>
        <taxon>Aliivibrio</taxon>
    </lineage>
</organism>
<dbReference type="SUPFAM" id="SSF81606">
    <property type="entry name" value="PP2C-like"/>
    <property type="match status" value="1"/>
</dbReference>
<dbReference type="Pfam" id="PF13672">
    <property type="entry name" value="PP2C_2"/>
    <property type="match status" value="1"/>
</dbReference>
<reference evidence="2 3" key="1">
    <citation type="submission" date="2019-11" db="EMBL/GenBank/DDBJ databases">
        <title>Using colonization assays and comparative genomics to discover symbiosis behaviors and factors in Vibrio fischeri.</title>
        <authorList>
            <person name="Bongrand C."/>
            <person name="Moriano-Gutierrez S."/>
            <person name="Arevalo P."/>
            <person name="Mcfall-Ngai M."/>
            <person name="Visick K."/>
            <person name="Polz M.F."/>
            <person name="Ruby E.G."/>
        </authorList>
    </citation>
    <scope>NUCLEOTIDE SEQUENCE [LARGE SCALE GENOMIC DNA]</scope>
    <source>
        <strain evidence="3">emors.4.1</strain>
    </source>
</reference>
<dbReference type="InterPro" id="IPR001932">
    <property type="entry name" value="PPM-type_phosphatase-like_dom"/>
</dbReference>
<evidence type="ECO:0000259" key="1">
    <source>
        <dbReference type="SMART" id="SM00332"/>
    </source>
</evidence>
<dbReference type="Gene3D" id="3.60.40.10">
    <property type="entry name" value="PPM-type phosphatase domain"/>
    <property type="match status" value="1"/>
</dbReference>
<accession>A0A844P8W8</accession>